<evidence type="ECO:0000256" key="1">
    <source>
        <dbReference type="SAM" id="SignalP"/>
    </source>
</evidence>
<dbReference type="Gene3D" id="3.40.50.1460">
    <property type="match status" value="1"/>
</dbReference>
<sequence length="916" mass="101424">MTRIFTLTLLLLCCFESNAQERYGNEWIDYGQTYLRIPVAESGVYKITAAELAREGIPVDSIWAPGIRLFEHGMEVPIEVTGGPSGTLGRDGHILFSGKKNDGYADTALYTRPDAMPHHYYNLYSDTTAYFLTWQNNKHGLRTTFPASGTIIDSSAFHWEEPTQLFTSHYLPGGFFPSESGYETGSLLTAYDEGEGWTGPETAEHTPFEIALKTDRLFREKRSDIECKILVAGWTPGVHSFAVWLGSAQSLKRKLADSSINGRETRAISFKIHLEDFDETGLLTLTLLPVGGHVSVSYARIRYPQAGPRAAPEPMHIARPRIVKFSRIDPGTEYLVITHPLMRVPVGRVDAVAEYAHYRASGDGGGYKTAIVYSHELYDQFNAGQPGPQGIRNVIRWLHGEGNLKFVLLAGRSTDPQKARKMKDSWQTDMVPNAGWPGSDIALATKKGDFNPLVPIGRINALSSQQLLDYLRKVQAMEAEPARAAWRKQILHLSGGRSKDELNVFKSYAQSFERKLANSPLAVNVATISKLTDNAVEPVQIDKQVNEGLALVTIFGHSSTDVTDIDIGRATDPARNYRNHPRYPAVIVNGCAAGSIFYSTQTLSGDWIFAPESGAILFLAHTFNGPSTALKRYTEIFYEVLADSAFTSKPFGMIRQEAIRRNLARNPGILDSITVQQMTLHGDPAIRIFPSLLPDTATYSSKEDLSPIMQVFIDERELVNGDMVSSNPAVRIRIFDGQLPVVENDTAMLAVWFKKQCEGCTDVRIPLRNARGMNVNGKFYEIIFQTTLSPGTYLLTVQCRDYTGHSAAPYQIRFQVPARNGQLSVSVSPNPSGQWFRFIIQNDGPGGAGLDLVVTNTAGTTVFRKLLHCHTGRNEWFWHPGTLPAGLYHYTIGTVEGAGNPAFPFSCARGHLQYSP</sequence>
<gene>
    <name evidence="3" type="ORF">ABV298_11600</name>
</gene>
<dbReference type="AlphaFoldDB" id="A0AAU8FRK1"/>
<name>A0AAU8FRK1_9BACT</name>
<keyword evidence="1" id="KW-0732">Signal</keyword>
<feature type="signal peptide" evidence="1">
    <location>
        <begin position="1"/>
        <end position="19"/>
    </location>
</feature>
<feature type="domain" description="Gingipain" evidence="2">
    <location>
        <begin position="334"/>
        <end position="687"/>
    </location>
</feature>
<feature type="chain" id="PRO_5043840501" evidence="1">
    <location>
        <begin position="20"/>
        <end position="916"/>
    </location>
</feature>
<accession>A0AAU8FRK1</accession>
<protein>
    <submittedName>
        <fullName evidence="3">C25 family cysteine peptidase</fullName>
    </submittedName>
</protein>
<dbReference type="InterPro" id="IPR001769">
    <property type="entry name" value="Gingipain"/>
</dbReference>
<dbReference type="InterPro" id="IPR029030">
    <property type="entry name" value="Caspase-like_dom_sf"/>
</dbReference>
<dbReference type="CDD" id="cd02258">
    <property type="entry name" value="Peptidase_C25_N"/>
    <property type="match status" value="1"/>
</dbReference>
<dbReference type="SUPFAM" id="SSF52129">
    <property type="entry name" value="Caspase-like"/>
    <property type="match status" value="1"/>
</dbReference>
<dbReference type="RefSeq" id="WP_353722265.1">
    <property type="nucleotide sequence ID" value="NZ_CP159289.1"/>
</dbReference>
<dbReference type="Pfam" id="PF01364">
    <property type="entry name" value="Peptidase_C25"/>
    <property type="match status" value="1"/>
</dbReference>
<evidence type="ECO:0000313" key="3">
    <source>
        <dbReference type="EMBL" id="XCH27001.1"/>
    </source>
</evidence>
<dbReference type="GO" id="GO:0006508">
    <property type="term" value="P:proteolysis"/>
    <property type="evidence" value="ECO:0007669"/>
    <property type="project" value="InterPro"/>
</dbReference>
<organism evidence="3">
    <name type="scientific">Dyadobacter sp. 676</name>
    <dbReference type="NCBI Taxonomy" id="3088362"/>
    <lineage>
        <taxon>Bacteria</taxon>
        <taxon>Pseudomonadati</taxon>
        <taxon>Bacteroidota</taxon>
        <taxon>Cytophagia</taxon>
        <taxon>Cytophagales</taxon>
        <taxon>Spirosomataceae</taxon>
        <taxon>Dyadobacter</taxon>
    </lineage>
</organism>
<proteinExistence type="predicted"/>
<evidence type="ECO:0000259" key="2">
    <source>
        <dbReference type="Pfam" id="PF01364"/>
    </source>
</evidence>
<dbReference type="GO" id="GO:0008234">
    <property type="term" value="F:cysteine-type peptidase activity"/>
    <property type="evidence" value="ECO:0007669"/>
    <property type="project" value="InterPro"/>
</dbReference>
<dbReference type="EMBL" id="CP159289">
    <property type="protein sequence ID" value="XCH27001.1"/>
    <property type="molecule type" value="Genomic_DNA"/>
</dbReference>
<reference evidence="3" key="1">
    <citation type="submission" date="2024-06" db="EMBL/GenBank/DDBJ databases">
        <title>Sequencing and assembly of the genome of Dyadobacter sp. strain 676, a symbiont of Cyamopsis tetragonoloba.</title>
        <authorList>
            <person name="Guro P."/>
            <person name="Sazanova A."/>
            <person name="Kuznetsova I."/>
            <person name="Belimov A."/>
            <person name="Safronova V."/>
        </authorList>
    </citation>
    <scope>NUCLEOTIDE SEQUENCE</scope>
    <source>
        <strain evidence="3">676</strain>
    </source>
</reference>